<dbReference type="InterPro" id="IPR036866">
    <property type="entry name" value="RibonucZ/Hydroxyglut_hydro"/>
</dbReference>
<dbReference type="Proteomes" id="UP001595989">
    <property type="component" value="Unassembled WGS sequence"/>
</dbReference>
<evidence type="ECO:0000313" key="2">
    <source>
        <dbReference type="EMBL" id="MFC4557315.1"/>
    </source>
</evidence>
<dbReference type="PANTHER" id="PTHR30619">
    <property type="entry name" value="DNA INTERNALIZATION/COMPETENCE PROTEIN COMEC/REC2"/>
    <property type="match status" value="1"/>
</dbReference>
<accession>A0ABV9DF30</accession>
<dbReference type="EMBL" id="JBHSFU010000003">
    <property type="protein sequence ID" value="MFC4557315.1"/>
    <property type="molecule type" value="Genomic_DNA"/>
</dbReference>
<comment type="caution">
    <text evidence="2">The sequence shown here is derived from an EMBL/GenBank/DDBJ whole genome shotgun (WGS) entry which is preliminary data.</text>
</comment>
<dbReference type="RefSeq" id="WP_390293259.1">
    <property type="nucleotide sequence ID" value="NZ_JBHSFU010000003.1"/>
</dbReference>
<keyword evidence="3" id="KW-1185">Reference proteome</keyword>
<reference evidence="3" key="1">
    <citation type="journal article" date="2019" name="Int. J. Syst. Evol. Microbiol.">
        <title>The Global Catalogue of Microorganisms (GCM) 10K type strain sequencing project: providing services to taxonomists for standard genome sequencing and annotation.</title>
        <authorList>
            <consortium name="The Broad Institute Genomics Platform"/>
            <consortium name="The Broad Institute Genome Sequencing Center for Infectious Disease"/>
            <person name="Wu L."/>
            <person name="Ma J."/>
        </authorList>
    </citation>
    <scope>NUCLEOTIDE SEQUENCE [LARGE SCALE GENOMIC DNA]</scope>
    <source>
        <strain evidence="3">CGMCC 4.7426</strain>
    </source>
</reference>
<sequence>MIKVKMYPAKNGDCFLISIGKENKRHILIDSGYVETYEKFLKRDLIEINAVGEKINLMIISHIDEDHILGALNFIEENNKKNIIQIEEVWFNSYRHLEVDRQAGKLSEQEKNLLKSEISLGKSFVKRITEKGVEHTDISARQGSTLGALLMQGNYKWNYSFKGLAISSNNKLQIELNDISINVISPNDTKLERLKNKWLKELKKKKWNFKISKDKLFDDAYEFMLLMDQESTVEHSEISKGTENDAISIVEAATKEDETLDCSVTNGSSIAVMIEYDKKRLLFLADAHPDIIYESLMGMEISNFDLVKLPHHGSKKNMTLKLAKLLKSEIYLVSTNGDKHLHPDLEAIAKIIYSHSKVPKKFYFNYETLTSKQLNETSLRNQYNYGQIIGSGERAIEIEL</sequence>
<dbReference type="SUPFAM" id="SSF56281">
    <property type="entry name" value="Metallo-hydrolase/oxidoreductase"/>
    <property type="match status" value="1"/>
</dbReference>
<evidence type="ECO:0000259" key="1">
    <source>
        <dbReference type="Pfam" id="PF00753"/>
    </source>
</evidence>
<gene>
    <name evidence="2" type="ORF">ACFO3D_03725</name>
</gene>
<dbReference type="Gene3D" id="3.60.15.10">
    <property type="entry name" value="Ribonuclease Z/Hydroxyacylglutathione hydrolase-like"/>
    <property type="match status" value="1"/>
</dbReference>
<dbReference type="PANTHER" id="PTHR30619:SF1">
    <property type="entry name" value="RECOMBINATION PROTEIN 2"/>
    <property type="match status" value="1"/>
</dbReference>
<dbReference type="InterPro" id="IPR052159">
    <property type="entry name" value="Competence_DNA_uptake"/>
</dbReference>
<protein>
    <submittedName>
        <fullName evidence="2">MBL fold metallo-hydrolase</fullName>
    </submittedName>
</protein>
<dbReference type="InterPro" id="IPR001279">
    <property type="entry name" value="Metallo-B-lactamas"/>
</dbReference>
<evidence type="ECO:0000313" key="3">
    <source>
        <dbReference type="Proteomes" id="UP001595989"/>
    </source>
</evidence>
<proteinExistence type="predicted"/>
<name>A0ABV9DF30_9BACI</name>
<feature type="domain" description="Metallo-beta-lactamase" evidence="1">
    <location>
        <begin position="11"/>
        <end position="104"/>
    </location>
</feature>
<organism evidence="2 3">
    <name type="scientific">Virgibacillus kekensis</name>
    <dbReference type="NCBI Taxonomy" id="202261"/>
    <lineage>
        <taxon>Bacteria</taxon>
        <taxon>Bacillati</taxon>
        <taxon>Bacillota</taxon>
        <taxon>Bacilli</taxon>
        <taxon>Bacillales</taxon>
        <taxon>Bacillaceae</taxon>
        <taxon>Virgibacillus</taxon>
    </lineage>
</organism>
<dbReference type="Pfam" id="PF00753">
    <property type="entry name" value="Lactamase_B"/>
    <property type="match status" value="1"/>
</dbReference>